<dbReference type="GO" id="GO:0015627">
    <property type="term" value="C:type II protein secretion system complex"/>
    <property type="evidence" value="ECO:0007669"/>
    <property type="project" value="InterPro"/>
</dbReference>
<dbReference type="NCBIfam" id="NF047827">
    <property type="entry name" value="T3SSXpsH"/>
    <property type="match status" value="1"/>
</dbReference>
<comment type="subcellular location">
    <subcellularLocation>
        <location evidence="1">Cell inner membrane</location>
        <topology evidence="1">Single-pass membrane protein</topology>
    </subcellularLocation>
</comment>
<dbReference type="AlphaFoldDB" id="A0A516V8I5"/>
<evidence type="ECO:0000256" key="5">
    <source>
        <dbReference type="ARBA" id="ARBA00022519"/>
    </source>
</evidence>
<evidence type="ECO:0000256" key="4">
    <source>
        <dbReference type="ARBA" id="ARBA00022481"/>
    </source>
</evidence>
<dbReference type="EMBL" id="CP041742">
    <property type="protein sequence ID" value="QDQ74848.1"/>
    <property type="molecule type" value="Genomic_DNA"/>
</dbReference>
<dbReference type="GO" id="GO:0005886">
    <property type="term" value="C:plasma membrane"/>
    <property type="evidence" value="ECO:0007669"/>
    <property type="project" value="UniProtKB-SubCell"/>
</dbReference>
<comment type="similarity">
    <text evidence="9">Belongs to the GSP H family.</text>
</comment>
<dbReference type="SUPFAM" id="SSF54523">
    <property type="entry name" value="Pili subunits"/>
    <property type="match status" value="1"/>
</dbReference>
<dbReference type="PROSITE" id="PS00409">
    <property type="entry name" value="PROKAR_NTER_METHYL"/>
    <property type="match status" value="1"/>
</dbReference>
<organism evidence="12 13">
    <name type="scientific">Pseudoluteimonas lycopersici</name>
    <dbReference type="NCBI Taxonomy" id="1324796"/>
    <lineage>
        <taxon>Bacteria</taxon>
        <taxon>Pseudomonadati</taxon>
        <taxon>Pseudomonadota</taxon>
        <taxon>Gammaproteobacteria</taxon>
        <taxon>Lysobacterales</taxon>
        <taxon>Lysobacteraceae</taxon>
        <taxon>Pseudoluteimonas</taxon>
    </lineage>
</organism>
<dbReference type="InterPro" id="IPR012902">
    <property type="entry name" value="N_methyl_site"/>
</dbReference>
<protein>
    <recommendedName>
        <fullName evidence="2">Type II secretion system protein H</fullName>
    </recommendedName>
    <alternativeName>
        <fullName evidence="10">General secretion pathway protein H</fullName>
    </alternativeName>
</protein>
<evidence type="ECO:0000256" key="8">
    <source>
        <dbReference type="ARBA" id="ARBA00023136"/>
    </source>
</evidence>
<dbReference type="InterPro" id="IPR022346">
    <property type="entry name" value="T2SS_GspH"/>
</dbReference>
<dbReference type="Pfam" id="PF12019">
    <property type="entry name" value="GspH"/>
    <property type="match status" value="1"/>
</dbReference>
<evidence type="ECO:0000256" key="7">
    <source>
        <dbReference type="ARBA" id="ARBA00022989"/>
    </source>
</evidence>
<dbReference type="Proteomes" id="UP000315891">
    <property type="component" value="Chromosome"/>
</dbReference>
<evidence type="ECO:0000259" key="11">
    <source>
        <dbReference type="Pfam" id="PF12019"/>
    </source>
</evidence>
<keyword evidence="8" id="KW-0472">Membrane</keyword>
<dbReference type="OrthoDB" id="8481584at2"/>
<gene>
    <name evidence="12" type="ORF">FNZ56_11520</name>
</gene>
<evidence type="ECO:0000256" key="6">
    <source>
        <dbReference type="ARBA" id="ARBA00022692"/>
    </source>
</evidence>
<evidence type="ECO:0000256" key="9">
    <source>
        <dbReference type="ARBA" id="ARBA00025772"/>
    </source>
</evidence>
<keyword evidence="3" id="KW-1003">Cell membrane</keyword>
<evidence type="ECO:0000313" key="12">
    <source>
        <dbReference type="EMBL" id="QDQ74848.1"/>
    </source>
</evidence>
<dbReference type="GO" id="GO:0015628">
    <property type="term" value="P:protein secretion by the type II secretion system"/>
    <property type="evidence" value="ECO:0007669"/>
    <property type="project" value="InterPro"/>
</dbReference>
<keyword evidence="7" id="KW-1133">Transmembrane helix</keyword>
<evidence type="ECO:0000256" key="10">
    <source>
        <dbReference type="ARBA" id="ARBA00030775"/>
    </source>
</evidence>
<dbReference type="InterPro" id="IPR045584">
    <property type="entry name" value="Pilin-like"/>
</dbReference>
<sequence>MTGFSLLEMLLVMAIIAFAGLLAASAMTGGFDGIRLRSASSEVAAQLRFTRAQALATGKRQDFSIDPHAHTWKAPKDRHGSLPKQLGIEFYGAREVQPSASEGGIAFFPDGASTGGRIRLSAKQAVRDIDVAWLTGEVRVKRGEKQ</sequence>
<dbReference type="NCBIfam" id="TIGR02532">
    <property type="entry name" value="IV_pilin_GFxxxE"/>
    <property type="match status" value="1"/>
</dbReference>
<evidence type="ECO:0000256" key="1">
    <source>
        <dbReference type="ARBA" id="ARBA00004377"/>
    </source>
</evidence>
<proteinExistence type="inferred from homology"/>
<evidence type="ECO:0000313" key="13">
    <source>
        <dbReference type="Proteomes" id="UP000315891"/>
    </source>
</evidence>
<keyword evidence="13" id="KW-1185">Reference proteome</keyword>
<keyword evidence="5" id="KW-0997">Cell inner membrane</keyword>
<evidence type="ECO:0000256" key="3">
    <source>
        <dbReference type="ARBA" id="ARBA00022475"/>
    </source>
</evidence>
<feature type="domain" description="General secretion pathway GspH" evidence="11">
    <location>
        <begin position="40"/>
        <end position="134"/>
    </location>
</feature>
<name>A0A516V8I5_9GAMM</name>
<accession>A0A516V8I5</accession>
<keyword evidence="6" id="KW-0812">Transmembrane</keyword>
<reference evidence="12 13" key="1">
    <citation type="submission" date="2019-07" db="EMBL/GenBank/DDBJ databases">
        <title>Lysobacter weifangensis sp. nov., isolated from bensulfuron-methyl contaminated farmland soil.</title>
        <authorList>
            <person name="Zhao H."/>
        </authorList>
    </citation>
    <scope>NUCLEOTIDE SEQUENCE [LARGE SCALE GENOMIC DNA]</scope>
    <source>
        <strain evidence="12 13">CC-Bw-6</strain>
    </source>
</reference>
<evidence type="ECO:0000256" key="2">
    <source>
        <dbReference type="ARBA" id="ARBA00021549"/>
    </source>
</evidence>
<keyword evidence="4" id="KW-0488">Methylation</keyword>